<keyword evidence="4" id="KW-1185">Reference proteome</keyword>
<feature type="transmembrane region" description="Helical" evidence="1">
    <location>
        <begin position="29"/>
        <end position="50"/>
    </location>
</feature>
<name>A0A1E7MZC9_KITAU</name>
<organism evidence="3 4">
    <name type="scientific">Kitasatospora aureofaciens</name>
    <name type="common">Streptomyces aureofaciens</name>
    <dbReference type="NCBI Taxonomy" id="1894"/>
    <lineage>
        <taxon>Bacteria</taxon>
        <taxon>Bacillati</taxon>
        <taxon>Actinomycetota</taxon>
        <taxon>Actinomycetes</taxon>
        <taxon>Kitasatosporales</taxon>
        <taxon>Streptomycetaceae</taxon>
        <taxon>Kitasatospora</taxon>
    </lineage>
</organism>
<comment type="caution">
    <text evidence="3">The sequence shown here is derived from an EMBL/GenBank/DDBJ whole genome shotgun (WGS) entry which is preliminary data.</text>
</comment>
<dbReference type="EMBL" id="JPRF03000057">
    <property type="protein sequence ID" value="OEV33805.1"/>
    <property type="molecule type" value="Genomic_DNA"/>
</dbReference>
<reference evidence="4" key="3">
    <citation type="submission" date="2016-08" db="EMBL/GenBank/DDBJ databases">
        <title>Sequencing, assembly and comparative genomics of S. aureofaciens ATCC 10762.</title>
        <authorList>
            <person name="Gradnigo J.S."/>
            <person name="Johnson N."/>
            <person name="Somerville G.A."/>
        </authorList>
    </citation>
    <scope>NUCLEOTIDE SEQUENCE [LARGE SCALE GENOMIC DNA]</scope>
    <source>
        <strain evidence="4">ATCC 10762 / DSM 40127 / CCM 3239 / JCM 4008 / LMG 5968 / NBRC 12843 / NCIMB 8234 / A-377</strain>
    </source>
</reference>
<reference evidence="2" key="5">
    <citation type="submission" date="2020-09" db="EMBL/GenBank/DDBJ databases">
        <authorList>
            <person name="Sun Q."/>
            <person name="Ohkuma M."/>
        </authorList>
    </citation>
    <scope>NUCLEOTIDE SEQUENCE</scope>
    <source>
        <strain evidence="2">JCM 4434</strain>
    </source>
</reference>
<keyword evidence="1" id="KW-0812">Transmembrane</keyword>
<keyword evidence="1" id="KW-1133">Transmembrane helix</keyword>
<reference evidence="3" key="4">
    <citation type="submission" date="2016-08" db="EMBL/GenBank/DDBJ databases">
        <title>Sequencing, Assembly and Comparative Genomics of S. aureofaciens ATCC 10762.</title>
        <authorList>
            <person name="Gradnigo J.S."/>
            <person name="Johnson N."/>
            <person name="Somerville G.A."/>
        </authorList>
    </citation>
    <scope>NUCLEOTIDE SEQUENCE [LARGE SCALE GENOMIC DNA]</scope>
    <source>
        <strain evidence="3">ATCC 10762</strain>
    </source>
</reference>
<reference evidence="3 4" key="2">
    <citation type="submission" date="2014-07" db="EMBL/GenBank/DDBJ databases">
        <authorList>
            <person name="Zhang J.E."/>
            <person name="Yang H."/>
            <person name="Guo J."/>
            <person name="Deng Z."/>
            <person name="Luo H."/>
            <person name="Luo M."/>
            <person name="Zhao B."/>
        </authorList>
    </citation>
    <scope>NUCLEOTIDE SEQUENCE [LARGE SCALE GENOMIC DNA]</scope>
    <source>
        <strain evidence="3">ATCC 10762</strain>
        <strain evidence="4">ATCC 10762 / DSM 40127 / CCM 3239 / JCM 4008 / LMG 5968 / NBRC 12843 / NCIMB 8234 / A-377</strain>
    </source>
</reference>
<accession>A0A1E7MZC9</accession>
<sequence length="119" mass="12434">MRYPVALALTLLTETPVYAAALTRIGRVHPGRAAAAGVLVNLVTHPLLWWTLRHWTDGPAAAYWTGFALSETAVCAVEALLLCPVAGLRPRDPLPWIASGTANAVSLLAGTVVGLLLGG</sequence>
<evidence type="ECO:0000313" key="2">
    <source>
        <dbReference type="EMBL" id="GGU96345.1"/>
    </source>
</evidence>
<dbReference type="EMBL" id="BMUB01000018">
    <property type="protein sequence ID" value="GGU96345.1"/>
    <property type="molecule type" value="Genomic_DNA"/>
</dbReference>
<dbReference type="KEGG" id="kau:B6264_17030"/>
<evidence type="ECO:0000313" key="3">
    <source>
        <dbReference type="EMBL" id="OEV33805.1"/>
    </source>
</evidence>
<feature type="transmembrane region" description="Helical" evidence="1">
    <location>
        <begin position="94"/>
        <end position="117"/>
    </location>
</feature>
<accession>A0A8H9HZC8</accession>
<keyword evidence="1" id="KW-0472">Membrane</keyword>
<protein>
    <submittedName>
        <fullName evidence="3">Uncharacterized protein</fullName>
    </submittedName>
</protein>
<dbReference type="Proteomes" id="UP000610124">
    <property type="component" value="Unassembled WGS sequence"/>
</dbReference>
<evidence type="ECO:0000313" key="4">
    <source>
        <dbReference type="Proteomes" id="UP000037395"/>
    </source>
</evidence>
<proteinExistence type="predicted"/>
<reference evidence="2" key="1">
    <citation type="journal article" date="2014" name="Int. J. Syst. Evol. Microbiol.">
        <title>Complete genome sequence of Corynebacterium casei LMG S-19264T (=DSM 44701T), isolated from a smear-ripened cheese.</title>
        <authorList>
            <consortium name="US DOE Joint Genome Institute (JGI-PGF)"/>
            <person name="Walter F."/>
            <person name="Albersmeier A."/>
            <person name="Kalinowski J."/>
            <person name="Ruckert C."/>
        </authorList>
    </citation>
    <scope>NUCLEOTIDE SEQUENCE</scope>
    <source>
        <strain evidence="2">JCM 4434</strain>
    </source>
</reference>
<gene>
    <name evidence="2" type="ORF">GCM10010502_57950</name>
    <name evidence="3" type="ORF">HS99_0037655</name>
</gene>
<dbReference type="AlphaFoldDB" id="A0A1E7MZC9"/>
<evidence type="ECO:0000256" key="1">
    <source>
        <dbReference type="SAM" id="Phobius"/>
    </source>
</evidence>
<dbReference type="OrthoDB" id="4308765at2"/>
<feature type="transmembrane region" description="Helical" evidence="1">
    <location>
        <begin position="62"/>
        <end position="88"/>
    </location>
</feature>
<dbReference type="GeneID" id="97488742"/>
<dbReference type="RefSeq" id="WP_030557994.1">
    <property type="nucleotide sequence ID" value="NZ_BMUB01000018.1"/>
</dbReference>
<dbReference type="Proteomes" id="UP000037395">
    <property type="component" value="Unassembled WGS sequence"/>
</dbReference>